<proteinExistence type="predicted"/>
<evidence type="ECO:0000313" key="1">
    <source>
        <dbReference type="EMBL" id="JAD40467.1"/>
    </source>
</evidence>
<dbReference type="AlphaFoldDB" id="A0A0A9A0A1"/>
<organism evidence="1">
    <name type="scientific">Arundo donax</name>
    <name type="common">Giant reed</name>
    <name type="synonym">Donax arundinaceus</name>
    <dbReference type="NCBI Taxonomy" id="35708"/>
    <lineage>
        <taxon>Eukaryota</taxon>
        <taxon>Viridiplantae</taxon>
        <taxon>Streptophyta</taxon>
        <taxon>Embryophyta</taxon>
        <taxon>Tracheophyta</taxon>
        <taxon>Spermatophyta</taxon>
        <taxon>Magnoliopsida</taxon>
        <taxon>Liliopsida</taxon>
        <taxon>Poales</taxon>
        <taxon>Poaceae</taxon>
        <taxon>PACMAD clade</taxon>
        <taxon>Arundinoideae</taxon>
        <taxon>Arundineae</taxon>
        <taxon>Arundo</taxon>
    </lineage>
</organism>
<reference evidence="1" key="2">
    <citation type="journal article" date="2015" name="Data Brief">
        <title>Shoot transcriptome of the giant reed, Arundo donax.</title>
        <authorList>
            <person name="Barrero R.A."/>
            <person name="Guerrero F.D."/>
            <person name="Moolhuijzen P."/>
            <person name="Goolsby J.A."/>
            <person name="Tidwell J."/>
            <person name="Bellgard S.E."/>
            <person name="Bellgard M.I."/>
        </authorList>
    </citation>
    <scope>NUCLEOTIDE SEQUENCE</scope>
    <source>
        <tissue evidence="1">Shoot tissue taken approximately 20 cm above the soil surface</tissue>
    </source>
</reference>
<accession>A0A0A9A0A1</accession>
<protein>
    <submittedName>
        <fullName evidence="1">Uncharacterized protein</fullName>
    </submittedName>
</protein>
<sequence length="49" mass="5520">MKSVSTVVFTFTVTTLMNSTPKTQLLLTKNPEDCFFSVLRGIMHAIIEK</sequence>
<dbReference type="EMBL" id="GBRH01257428">
    <property type="protein sequence ID" value="JAD40467.1"/>
    <property type="molecule type" value="Transcribed_RNA"/>
</dbReference>
<reference evidence="1" key="1">
    <citation type="submission" date="2014-09" db="EMBL/GenBank/DDBJ databases">
        <authorList>
            <person name="Magalhaes I.L.F."/>
            <person name="Oliveira U."/>
            <person name="Santos F.R."/>
            <person name="Vidigal T.H.D.A."/>
            <person name="Brescovit A.D."/>
            <person name="Santos A.J."/>
        </authorList>
    </citation>
    <scope>NUCLEOTIDE SEQUENCE</scope>
    <source>
        <tissue evidence="1">Shoot tissue taken approximately 20 cm above the soil surface</tissue>
    </source>
</reference>
<name>A0A0A9A0A1_ARUDO</name>